<dbReference type="PANTHER" id="PTHR30336:SF6">
    <property type="entry name" value="INTEGRAL MEMBRANE PROTEIN"/>
    <property type="match status" value="1"/>
</dbReference>
<evidence type="ECO:0000313" key="3">
    <source>
        <dbReference type="EMBL" id="TFD98055.1"/>
    </source>
</evidence>
<accession>A0A4Y8L5X9</accession>
<dbReference type="Pfam" id="PF02698">
    <property type="entry name" value="DUF218"/>
    <property type="match status" value="1"/>
</dbReference>
<dbReference type="PANTHER" id="PTHR30336">
    <property type="entry name" value="INNER MEMBRANE PROTEIN, PROBABLE PERMEASE"/>
    <property type="match status" value="1"/>
</dbReference>
<dbReference type="RefSeq" id="WP_026626427.1">
    <property type="nucleotide sequence ID" value="NZ_AP028867.1"/>
</dbReference>
<gene>
    <name evidence="3" type="ORF">E2605_05395</name>
</gene>
<keyword evidence="1" id="KW-1133">Transmembrane helix</keyword>
<keyword evidence="1" id="KW-0812">Transmembrane</keyword>
<feature type="domain" description="DUF218" evidence="2">
    <location>
        <begin position="55"/>
        <end position="175"/>
    </location>
</feature>
<keyword evidence="1" id="KW-0472">Membrane</keyword>
<dbReference type="GO" id="GO:0005886">
    <property type="term" value="C:plasma membrane"/>
    <property type="evidence" value="ECO:0007669"/>
    <property type="project" value="TreeGrafter"/>
</dbReference>
<dbReference type="EMBL" id="SOML01000002">
    <property type="protein sequence ID" value="TFD98055.1"/>
    <property type="molecule type" value="Genomic_DNA"/>
</dbReference>
<dbReference type="CDD" id="cd06259">
    <property type="entry name" value="YdcF-like"/>
    <property type="match status" value="1"/>
</dbReference>
<protein>
    <recommendedName>
        <fullName evidence="2">DUF218 domain-containing protein</fullName>
    </recommendedName>
</protein>
<dbReference type="InterPro" id="IPR051599">
    <property type="entry name" value="Cell_Envelope_Assoc"/>
</dbReference>
<evidence type="ECO:0000313" key="4">
    <source>
        <dbReference type="Proteomes" id="UP000297861"/>
    </source>
</evidence>
<dbReference type="Proteomes" id="UP000297861">
    <property type="component" value="Unassembled WGS sequence"/>
</dbReference>
<reference evidence="3 4" key="1">
    <citation type="submission" date="2019-03" db="EMBL/GenBank/DDBJ databases">
        <title>San Antonio Military Medical Center submission to MRSN (WRAIR), pending publication.</title>
        <authorList>
            <person name="Blyth D.M."/>
            <person name="Mccarthy S.L."/>
            <person name="Schall S.E."/>
            <person name="Stam J.A."/>
            <person name="Ong A.C."/>
            <person name="Mcgann P.T."/>
        </authorList>
    </citation>
    <scope>NUCLEOTIDE SEQUENCE [LARGE SCALE GENOMIC DNA]</scope>
    <source>
        <strain evidence="3 4">MRSN571793</strain>
    </source>
</reference>
<organism evidence="3 4">
    <name type="scientific">Dysgonomonas capnocytophagoides</name>
    <dbReference type="NCBI Taxonomy" id="45254"/>
    <lineage>
        <taxon>Bacteria</taxon>
        <taxon>Pseudomonadati</taxon>
        <taxon>Bacteroidota</taxon>
        <taxon>Bacteroidia</taxon>
        <taxon>Bacteroidales</taxon>
        <taxon>Dysgonomonadaceae</taxon>
        <taxon>Dysgonomonas</taxon>
    </lineage>
</organism>
<feature type="transmembrane region" description="Helical" evidence="1">
    <location>
        <begin position="12"/>
        <end position="33"/>
    </location>
</feature>
<keyword evidence="4" id="KW-1185">Reference proteome</keyword>
<sequence length="220" mass="25015">MKERRRGKVIKKVIIAISIVFFLIIGVLVYANWKVPADTRHYLTHSVDSVPVRKAALVLGASRYLKGGYPNPYFTYRITAAKELYDAGKVKAFVMSGDNGRKSYNEPEDMKNALVEMGVPDSIIYLDYAGFRTLDSVVRMKEIFGQDSFIVVSQGFHNERAVFIGQQYGLDIYGYNAKDVGLGRVSYKTILREKFARVKVFVDRLINKQPRFLGEPIEIL</sequence>
<dbReference type="InterPro" id="IPR003848">
    <property type="entry name" value="DUF218"/>
</dbReference>
<comment type="caution">
    <text evidence="3">The sequence shown here is derived from an EMBL/GenBank/DDBJ whole genome shotgun (WGS) entry which is preliminary data.</text>
</comment>
<dbReference type="STRING" id="1121485.GCA_000426485_02538"/>
<name>A0A4Y8L5X9_9BACT</name>
<dbReference type="AlphaFoldDB" id="A0A4Y8L5X9"/>
<proteinExistence type="predicted"/>
<evidence type="ECO:0000259" key="2">
    <source>
        <dbReference type="Pfam" id="PF02698"/>
    </source>
</evidence>
<evidence type="ECO:0000256" key="1">
    <source>
        <dbReference type="SAM" id="Phobius"/>
    </source>
</evidence>
<dbReference type="OrthoDB" id="9782395at2"/>